<keyword evidence="2" id="KW-1185">Reference proteome</keyword>
<name>A0A1H7UUK7_9HYPH</name>
<evidence type="ECO:0008006" key="3">
    <source>
        <dbReference type="Google" id="ProtNLM"/>
    </source>
</evidence>
<dbReference type="AlphaFoldDB" id="A0A1H7UUK7"/>
<evidence type="ECO:0000313" key="2">
    <source>
        <dbReference type="Proteomes" id="UP000199664"/>
    </source>
</evidence>
<dbReference type="Proteomes" id="UP000199664">
    <property type="component" value="Unassembled WGS sequence"/>
</dbReference>
<organism evidence="1 2">
    <name type="scientific">Bosea lupini</name>
    <dbReference type="NCBI Taxonomy" id="1036779"/>
    <lineage>
        <taxon>Bacteria</taxon>
        <taxon>Pseudomonadati</taxon>
        <taxon>Pseudomonadota</taxon>
        <taxon>Alphaproteobacteria</taxon>
        <taxon>Hyphomicrobiales</taxon>
        <taxon>Boseaceae</taxon>
        <taxon>Bosea</taxon>
    </lineage>
</organism>
<dbReference type="STRING" id="1036779.SAMN04515666_106410"/>
<accession>A0A1H7UUK7</accession>
<evidence type="ECO:0000313" key="1">
    <source>
        <dbReference type="EMBL" id="SEM00137.1"/>
    </source>
</evidence>
<protein>
    <recommendedName>
        <fullName evidence="3">Methyltransferase domain-containing protein</fullName>
    </recommendedName>
</protein>
<sequence length="221" mass="23808">MISAPPADTLYDILRGVAALTGDAVVADLARLVGKGVPADLSIAFNHKQIASKRWLVDELTKVLPKPDGPVFVLGAWYGVLGALLLAAPRLDIAELVSLDIDPDCAPIAEILNYRHVAAGRFRAVTADMMGLDFEQVEGGRPGLVINTSCEHLDDVPGWIATLPAGLPLLLQSNDYVREPDHRSCVPSLDAFKAQAGLSELWFAGALPTKNYTRFMLIGRR</sequence>
<dbReference type="OrthoDB" id="8064566at2"/>
<reference evidence="2" key="1">
    <citation type="submission" date="2016-10" db="EMBL/GenBank/DDBJ databases">
        <authorList>
            <person name="Varghese N."/>
            <person name="Submissions S."/>
        </authorList>
    </citation>
    <scope>NUCLEOTIDE SEQUENCE [LARGE SCALE GENOMIC DNA]</scope>
    <source>
        <strain evidence="2">LMG 26383,CCUG 61248,R- 45681</strain>
    </source>
</reference>
<dbReference type="RefSeq" id="WP_091838051.1">
    <property type="nucleotide sequence ID" value="NZ_FOAN01000006.1"/>
</dbReference>
<dbReference type="EMBL" id="FOAN01000006">
    <property type="protein sequence ID" value="SEM00137.1"/>
    <property type="molecule type" value="Genomic_DNA"/>
</dbReference>
<gene>
    <name evidence="1" type="ORF">SAMN04515666_106410</name>
</gene>
<proteinExistence type="predicted"/>